<dbReference type="EMBL" id="VDCV01000003">
    <property type="protein sequence ID" value="KAB5564636.1"/>
    <property type="molecule type" value="Genomic_DNA"/>
</dbReference>
<keyword evidence="3" id="KW-1185">Reference proteome</keyword>
<feature type="compositionally biased region" description="Basic residues" evidence="1">
    <location>
        <begin position="62"/>
        <end position="72"/>
    </location>
</feature>
<gene>
    <name evidence="2" type="ORF">DKX38_004690</name>
</gene>
<evidence type="ECO:0000313" key="2">
    <source>
        <dbReference type="EMBL" id="KAB5564636.1"/>
    </source>
</evidence>
<name>A0A5N5NE33_9ROSI</name>
<organism evidence="2 3">
    <name type="scientific">Salix brachista</name>
    <dbReference type="NCBI Taxonomy" id="2182728"/>
    <lineage>
        <taxon>Eukaryota</taxon>
        <taxon>Viridiplantae</taxon>
        <taxon>Streptophyta</taxon>
        <taxon>Embryophyta</taxon>
        <taxon>Tracheophyta</taxon>
        <taxon>Spermatophyta</taxon>
        <taxon>Magnoliopsida</taxon>
        <taxon>eudicotyledons</taxon>
        <taxon>Gunneridae</taxon>
        <taxon>Pentapetalae</taxon>
        <taxon>rosids</taxon>
        <taxon>fabids</taxon>
        <taxon>Malpighiales</taxon>
        <taxon>Salicaceae</taxon>
        <taxon>Saliceae</taxon>
        <taxon>Salix</taxon>
    </lineage>
</organism>
<sequence>MQTILICLGGYVINLSSRERLLEQNTDLSKTRDNYPENLDVKPGNGRINSYQGEKATSSPQRQKRIQPKNKSLKGARAREISYVVMLEVRVSRESERAIIIIIIIIWICGGNIDAREAFKGGEEGGDHGGADPISYIVQILHRYNAVGGRCAGCVDVIVAVFHYRSKEKESGRDL</sequence>
<evidence type="ECO:0000313" key="3">
    <source>
        <dbReference type="Proteomes" id="UP000326939"/>
    </source>
</evidence>
<proteinExistence type="predicted"/>
<comment type="caution">
    <text evidence="2">The sequence shown here is derived from an EMBL/GenBank/DDBJ whole genome shotgun (WGS) entry which is preliminary data.</text>
</comment>
<feature type="region of interest" description="Disordered" evidence="1">
    <location>
        <begin position="27"/>
        <end position="72"/>
    </location>
</feature>
<dbReference type="AlphaFoldDB" id="A0A5N5NE33"/>
<evidence type="ECO:0000256" key="1">
    <source>
        <dbReference type="SAM" id="MobiDB-lite"/>
    </source>
</evidence>
<protein>
    <submittedName>
        <fullName evidence="2">Uncharacterized protein</fullName>
    </submittedName>
</protein>
<dbReference type="Proteomes" id="UP000326939">
    <property type="component" value="Chromosome 3"/>
</dbReference>
<accession>A0A5N5NE33</accession>
<reference evidence="3" key="1">
    <citation type="journal article" date="2019" name="Gigascience">
        <title>De novo genome assembly of the endangered Acer yangbiense, a plant species with extremely small populations endemic to Yunnan Province, China.</title>
        <authorList>
            <person name="Yang J."/>
            <person name="Wariss H.M."/>
            <person name="Tao L."/>
            <person name="Zhang R."/>
            <person name="Yun Q."/>
            <person name="Hollingsworth P."/>
            <person name="Dao Z."/>
            <person name="Luo G."/>
            <person name="Guo H."/>
            <person name="Ma Y."/>
            <person name="Sun W."/>
        </authorList>
    </citation>
    <scope>NUCLEOTIDE SEQUENCE [LARGE SCALE GENOMIC DNA]</scope>
    <source>
        <strain evidence="3">cv. br00</strain>
    </source>
</reference>
<feature type="compositionally biased region" description="Polar residues" evidence="1">
    <location>
        <begin position="47"/>
        <end position="61"/>
    </location>
</feature>